<proteinExistence type="predicted"/>
<feature type="transmembrane region" description="Helical" evidence="1">
    <location>
        <begin position="52"/>
        <end position="70"/>
    </location>
</feature>
<dbReference type="EMBL" id="AOFT01000003">
    <property type="protein sequence ID" value="EMR07194.1"/>
    <property type="molecule type" value="Genomic_DNA"/>
</dbReference>
<keyword evidence="1" id="KW-0812">Transmembrane</keyword>
<keyword evidence="1" id="KW-1133">Transmembrane helix</keyword>
<dbReference type="Proteomes" id="UP000011919">
    <property type="component" value="Unassembled WGS sequence"/>
</dbReference>
<gene>
    <name evidence="2" type="ORF">C772_00839</name>
</gene>
<protein>
    <submittedName>
        <fullName evidence="2">Uncharacterized protein</fullName>
    </submittedName>
</protein>
<evidence type="ECO:0000313" key="3">
    <source>
        <dbReference type="Proteomes" id="UP000011919"/>
    </source>
</evidence>
<reference evidence="2 3" key="1">
    <citation type="journal article" date="2013" name="Genome Announc.">
        <title>Draft Genome Sequence of Bhargavaea cecembensis Strain DSE10T, Isolated from a Deep-Sea Sediment Sample Collected at a Depth of 5,904 m from the Chagos-Laccadive Ridge System in the Indian Ocean.</title>
        <authorList>
            <person name="Shivaji S."/>
            <person name="Ara S."/>
            <person name="Begum Z."/>
            <person name="Ruth M."/>
            <person name="Singh A."/>
            <person name="Kumar Pinnaka A."/>
        </authorList>
    </citation>
    <scope>NUCLEOTIDE SEQUENCE [LARGE SCALE GENOMIC DNA]</scope>
    <source>
        <strain evidence="2 3">DSE10</strain>
    </source>
</reference>
<keyword evidence="3" id="KW-1185">Reference proteome</keyword>
<organism evidence="2 3">
    <name type="scientific">Bhargavaea cecembensis DSE10</name>
    <dbReference type="NCBI Taxonomy" id="1235279"/>
    <lineage>
        <taxon>Bacteria</taxon>
        <taxon>Bacillati</taxon>
        <taxon>Bacillota</taxon>
        <taxon>Bacilli</taxon>
        <taxon>Bacillales</taxon>
        <taxon>Caryophanaceae</taxon>
        <taxon>Bhargavaea</taxon>
    </lineage>
</organism>
<evidence type="ECO:0000313" key="2">
    <source>
        <dbReference type="EMBL" id="EMR07194.1"/>
    </source>
</evidence>
<dbReference type="AlphaFoldDB" id="M7P9M7"/>
<sequence length="71" mass="7780">MRKIIVGVAGEFAHSPLETAHSHRETARSSCEIARSHREIARTQQKKHAARPGCMLFSAYSVVAAMAVSFV</sequence>
<keyword evidence="1" id="KW-0472">Membrane</keyword>
<accession>M7P9M7</accession>
<dbReference type="STRING" id="1235279.C772_00839"/>
<name>M7P9M7_9BACL</name>
<evidence type="ECO:0000256" key="1">
    <source>
        <dbReference type="SAM" id="Phobius"/>
    </source>
</evidence>
<comment type="caution">
    <text evidence="2">The sequence shown here is derived from an EMBL/GenBank/DDBJ whole genome shotgun (WGS) entry which is preliminary data.</text>
</comment>